<feature type="transmembrane region" description="Helical" evidence="3">
    <location>
        <begin position="898"/>
        <end position="919"/>
    </location>
</feature>
<feature type="transmembrane region" description="Helical" evidence="3">
    <location>
        <begin position="825"/>
        <end position="844"/>
    </location>
</feature>
<evidence type="ECO:0000256" key="3">
    <source>
        <dbReference type="SAM" id="Phobius"/>
    </source>
</evidence>
<comment type="caution">
    <text evidence="4">The sequence shown here is derived from an EMBL/GenBank/DDBJ whole genome shotgun (WGS) entry which is preliminary data.</text>
</comment>
<keyword evidence="3" id="KW-0812">Transmembrane</keyword>
<feature type="compositionally biased region" description="Acidic residues" evidence="2">
    <location>
        <begin position="565"/>
        <end position="579"/>
    </location>
</feature>
<feature type="coiled-coil region" evidence="1">
    <location>
        <begin position="1198"/>
        <end position="1270"/>
    </location>
</feature>
<protein>
    <submittedName>
        <fullName evidence="4">Uncharacterized protein</fullName>
    </submittedName>
</protein>
<keyword evidence="3" id="KW-1133">Transmembrane helix</keyword>
<dbReference type="OrthoDB" id="486862at2759"/>
<keyword evidence="1" id="KW-0175">Coiled coil</keyword>
<evidence type="ECO:0000256" key="2">
    <source>
        <dbReference type="SAM" id="MobiDB-lite"/>
    </source>
</evidence>
<evidence type="ECO:0000256" key="1">
    <source>
        <dbReference type="SAM" id="Coils"/>
    </source>
</evidence>
<evidence type="ECO:0000313" key="6">
    <source>
        <dbReference type="Proteomes" id="UP001152797"/>
    </source>
</evidence>
<dbReference type="PANTHER" id="PTHR11319">
    <property type="entry name" value="G PROTEIN-COUPLED RECEPTOR-RELATED"/>
    <property type="match status" value="1"/>
</dbReference>
<proteinExistence type="predicted"/>
<organism evidence="4">
    <name type="scientific">Cladocopium goreaui</name>
    <dbReference type="NCBI Taxonomy" id="2562237"/>
    <lineage>
        <taxon>Eukaryota</taxon>
        <taxon>Sar</taxon>
        <taxon>Alveolata</taxon>
        <taxon>Dinophyceae</taxon>
        <taxon>Suessiales</taxon>
        <taxon>Symbiodiniaceae</taxon>
        <taxon>Cladocopium</taxon>
    </lineage>
</organism>
<dbReference type="PANTHER" id="PTHR11319:SF35">
    <property type="entry name" value="OUTER MEMBRANE PROTEIN PMPC-RELATED"/>
    <property type="match status" value="1"/>
</dbReference>
<name>A0A9P1GPA5_9DINO</name>
<keyword evidence="6" id="KW-1185">Reference proteome</keyword>
<dbReference type="EMBL" id="CAMXCT030006703">
    <property type="protein sequence ID" value="CAL4805928.1"/>
    <property type="molecule type" value="Genomic_DNA"/>
</dbReference>
<feature type="region of interest" description="Disordered" evidence="2">
    <location>
        <begin position="557"/>
        <end position="601"/>
    </location>
</feature>
<dbReference type="EMBL" id="CAMXCT020006703">
    <property type="protein sequence ID" value="CAL1171991.1"/>
    <property type="molecule type" value="Genomic_DNA"/>
</dbReference>
<reference evidence="4" key="1">
    <citation type="submission" date="2022-10" db="EMBL/GenBank/DDBJ databases">
        <authorList>
            <person name="Chen Y."/>
            <person name="Dougan E. K."/>
            <person name="Chan C."/>
            <person name="Rhodes N."/>
            <person name="Thang M."/>
        </authorList>
    </citation>
    <scope>NUCLEOTIDE SEQUENCE</scope>
</reference>
<keyword evidence="3" id="KW-0472">Membrane</keyword>
<evidence type="ECO:0000313" key="4">
    <source>
        <dbReference type="EMBL" id="CAI4018616.1"/>
    </source>
</evidence>
<evidence type="ECO:0000313" key="5">
    <source>
        <dbReference type="EMBL" id="CAL4805928.1"/>
    </source>
</evidence>
<accession>A0A9P1GPA5</accession>
<reference evidence="5 6" key="2">
    <citation type="submission" date="2024-05" db="EMBL/GenBank/DDBJ databases">
        <authorList>
            <person name="Chen Y."/>
            <person name="Shah S."/>
            <person name="Dougan E. K."/>
            <person name="Thang M."/>
            <person name="Chan C."/>
        </authorList>
    </citation>
    <scope>NUCLEOTIDE SEQUENCE [LARGE SCALE GENOMIC DNA]</scope>
</reference>
<dbReference type="EMBL" id="CAMXCT010006703">
    <property type="protein sequence ID" value="CAI4018616.1"/>
    <property type="molecule type" value="Genomic_DNA"/>
</dbReference>
<gene>
    <name evidence="4" type="ORF">C1SCF055_LOCUS43168</name>
</gene>
<dbReference type="Proteomes" id="UP001152797">
    <property type="component" value="Unassembled WGS sequence"/>
</dbReference>
<sequence length="1299" mass="145772">MSGAPDDGQYVPAMKLMWDEVDRRFDPKYVLGEAGHQFCQSYSVRAAHPEFPYALHCLSLMCALANGARVAIFATAPSPLTLVAVNVNYAQTRKSSMTGHAEALGQELDTVILENAMSKLQQESFEEGAAQVLRYLKPRIASATVASATPEEWFHRCSADWNQVRNADKLPGDWSGRCWYGLLGNFDEAYDFLLSLGLLSDSNATTREKSKSKVNPYQSAFNKLLQFGSSARATKTAGSYGENPGKTISLGITCNMHPAFYIPMERGELGSHAASTKERFLISTGRPVQPHEDIPADFCLPEGVSPYRWVPLTPEIADLIGVAKEATSPDAAAQEWAEAGLEDEAAAQLTQNAAGEYVPSEDGYLVRLLDDKLTRIRFRRSEAAPNGFEAEWRVANRNFAIPEVCRLRNCVTRVATYFAAPHQVITLTSEAESWHLSYQGAMNVQSHVVRDTGDIQAGARFGAAPWQVGVLAALLLVFEIFVGAHSPAALEGRALQVTPGHLQRAYALLQLVQRLKHIALGDAAASPDLPPPQEDVRADDLGALRIPYVPEDFASTQAGAGIPEVGDDEEGDEAAEESPEEHVPELPAPVGNPGLPEPEPCAAVKPLTLQDVRASDFGFGDNGVTVPDGLHSRNFTDRTVLKQTLLAGKPKITRKEACDKMRFERGQGRKALPKEKWVAVMRAAASQFPDLLRLDGEILCLKMIPDTAAGKVAYHNDLMRACRLSLRELIAAMDKAAEKKEEHFFAIQPSFFLCILVAQDLGGKPCRRYEHRQLLGTYRVLRTYGFLFAGFEPDFYYFECVYMFRKLCFEFVMTMPGMTSENEEILGRINSSSVAFVASVFFALHMACQPYDNRDYFILDHIETASLRAILVTAFLQLWCLNTNEADGILHNTWLREVRNVICTVVILLFHLRFFWLFFYGIARRRIQSCISACRGRDFSHGIVKFVPDGLQLHNLNGKEEMLLKTLVSEIFDLHMQAKRKIAYDQWSGSLQMLCLEARRQHIENELLALDKVGNTLRSWREISRKLFHGSRVGLIFERIFDRMESAYGLVSKSGSYENSKKQKDKELEDLKIFCADSLNKILNKEFRVDELQDSMLSLGKSICNNKRIGGLGENMKVEDETMSQALEFYVGPLDMDEHVAIAIQERANIKEVTELRKEVDERQTECADLRRLLGQYRAQRKQGLGTDEERPVDDPRAERLEELEVQLKKSMEALSEAQEERDKTQAEVYRLQGDLDKEGDLKQEAKGVMEEQQSKIHSLEEQLRKLQQHRISCWSCHTKLPEDAQYCYTCGKALHDEL</sequence>